<evidence type="ECO:0000313" key="4">
    <source>
        <dbReference type="Proteomes" id="UP000000561"/>
    </source>
</evidence>
<feature type="signal peptide" evidence="2">
    <location>
        <begin position="1"/>
        <end position="19"/>
    </location>
</feature>
<evidence type="ECO:0000256" key="1">
    <source>
        <dbReference type="SAM" id="MobiDB-lite"/>
    </source>
</evidence>
<dbReference type="KEGG" id="uma:UMAG_00664"/>
<evidence type="ECO:0000313" key="3">
    <source>
        <dbReference type="EMBL" id="KIS72251.1"/>
    </source>
</evidence>
<keyword evidence="2" id="KW-0732">Signal</keyword>
<name>A0A0D1EAG9_MYCMD</name>
<organism evidence="3 4">
    <name type="scientific">Mycosarcoma maydis</name>
    <name type="common">Corn smut fungus</name>
    <name type="synonym">Ustilago maydis</name>
    <dbReference type="NCBI Taxonomy" id="5270"/>
    <lineage>
        <taxon>Eukaryota</taxon>
        <taxon>Fungi</taxon>
        <taxon>Dikarya</taxon>
        <taxon>Basidiomycota</taxon>
        <taxon>Ustilaginomycotina</taxon>
        <taxon>Ustilaginomycetes</taxon>
        <taxon>Ustilaginales</taxon>
        <taxon>Ustilaginaceae</taxon>
        <taxon>Mycosarcoma</taxon>
    </lineage>
</organism>
<reference evidence="3 4" key="1">
    <citation type="journal article" date="2006" name="Nature">
        <title>Insights from the genome of the biotrophic fungal plant pathogen Ustilago maydis.</title>
        <authorList>
            <person name="Kamper J."/>
            <person name="Kahmann R."/>
            <person name="Bolker M."/>
            <person name="Ma L.J."/>
            <person name="Brefort T."/>
            <person name="Saville B.J."/>
            <person name="Banuett F."/>
            <person name="Kronstad J.W."/>
            <person name="Gold S.E."/>
            <person name="Muller O."/>
            <person name="Perlin M.H."/>
            <person name="Wosten H.A."/>
            <person name="de Vries R."/>
            <person name="Ruiz-Herrera J."/>
            <person name="Reynaga-Pena C.G."/>
            <person name="Snetselaar K."/>
            <person name="McCann M."/>
            <person name="Perez-Martin J."/>
            <person name="Feldbrugge M."/>
            <person name="Basse C.W."/>
            <person name="Steinberg G."/>
            <person name="Ibeas J.I."/>
            <person name="Holloman W."/>
            <person name="Guzman P."/>
            <person name="Farman M."/>
            <person name="Stajich J.E."/>
            <person name="Sentandreu R."/>
            <person name="Gonzalez-Prieto J.M."/>
            <person name="Kennell J.C."/>
            <person name="Molina L."/>
            <person name="Schirawski J."/>
            <person name="Mendoza-Mendoza A."/>
            <person name="Greilinger D."/>
            <person name="Munch K."/>
            <person name="Rossel N."/>
            <person name="Scherer M."/>
            <person name="Vranes M."/>
            <person name="Ladendorf O."/>
            <person name="Vincon V."/>
            <person name="Fuchs U."/>
            <person name="Sandrock B."/>
            <person name="Meng S."/>
            <person name="Ho E.C."/>
            <person name="Cahill M.J."/>
            <person name="Boyce K.J."/>
            <person name="Klose J."/>
            <person name="Klosterman S.J."/>
            <person name="Deelstra H.J."/>
            <person name="Ortiz-Castellanos L."/>
            <person name="Li W."/>
            <person name="Sanchez-Alonso P."/>
            <person name="Schreier P.H."/>
            <person name="Hauser-Hahn I."/>
            <person name="Vaupel M."/>
            <person name="Koopmann E."/>
            <person name="Friedrich G."/>
            <person name="Voss H."/>
            <person name="Schluter T."/>
            <person name="Margolis J."/>
            <person name="Platt D."/>
            <person name="Swimmer C."/>
            <person name="Gnirke A."/>
            <person name="Chen F."/>
            <person name="Vysotskaia V."/>
            <person name="Mannhaupt G."/>
            <person name="Guldener U."/>
            <person name="Munsterkotter M."/>
            <person name="Haase D."/>
            <person name="Oesterheld M."/>
            <person name="Mewes H.W."/>
            <person name="Mauceli E.W."/>
            <person name="DeCaprio D."/>
            <person name="Wade C.M."/>
            <person name="Butler J."/>
            <person name="Young S."/>
            <person name="Jaffe D.B."/>
            <person name="Calvo S."/>
            <person name="Nusbaum C."/>
            <person name="Galagan J."/>
            <person name="Birren B.W."/>
        </authorList>
    </citation>
    <scope>NUCLEOTIDE SEQUENCE [LARGE SCALE GENOMIC DNA]</scope>
    <source>
        <strain evidence="4">DSM 14603 / FGSC 9021 / UM521</strain>
    </source>
</reference>
<proteinExistence type="predicted"/>
<feature type="region of interest" description="Disordered" evidence="1">
    <location>
        <begin position="267"/>
        <end position="299"/>
    </location>
</feature>
<feature type="region of interest" description="Disordered" evidence="1">
    <location>
        <begin position="122"/>
        <end position="181"/>
    </location>
</feature>
<evidence type="ECO:0000256" key="2">
    <source>
        <dbReference type="SAM" id="SignalP"/>
    </source>
</evidence>
<feature type="compositionally biased region" description="Gly residues" evidence="1">
    <location>
        <begin position="290"/>
        <end position="299"/>
    </location>
</feature>
<protein>
    <submittedName>
        <fullName evidence="3">Uncharacterized protein</fullName>
    </submittedName>
</protein>
<dbReference type="GeneID" id="23561901"/>
<dbReference type="EMBL" id="CM003140">
    <property type="protein sequence ID" value="KIS72251.1"/>
    <property type="molecule type" value="Genomic_DNA"/>
</dbReference>
<dbReference type="RefSeq" id="XP_011386468.1">
    <property type="nucleotide sequence ID" value="XM_011388166.1"/>
</dbReference>
<feature type="compositionally biased region" description="Basic and acidic residues" evidence="1">
    <location>
        <begin position="155"/>
        <end position="181"/>
    </location>
</feature>
<dbReference type="InParanoid" id="A0A0D1EAG9"/>
<feature type="chain" id="PRO_5002240774" evidence="2">
    <location>
        <begin position="20"/>
        <end position="299"/>
    </location>
</feature>
<gene>
    <name evidence="3" type="ORF">UMAG_00664</name>
</gene>
<feature type="compositionally biased region" description="Polar residues" evidence="1">
    <location>
        <begin position="267"/>
        <end position="279"/>
    </location>
</feature>
<dbReference type="VEuPathDB" id="FungiDB:UMAG_00664"/>
<sequence>MKLLLTLSALALLLQLVAAAPLTQIQQPQFLQVKRGATTLATIGKAYHAVPSIKRRGEEQAGKVAQIIQKWSGQASEAGRTQWARIKEAVSRNRGAAPAAETVYQRPPEAGFVQVHEIEQGEHAAAHAGPGSPDRVRILEPVSPEPRLPTGSDANLEHAHGGQARYSRESSSMRDHEGGASDRLDAAEHHIQLLSLQGGELAKHLAATKQSAKSAKTLGYAALASGALVGATDLVYQKMSSERIKEDGEHINSLQQEVNRLKALNSQRVPDSGNGSQFTPLGAAASPGQAAGGGNGGLV</sequence>
<keyword evidence="4" id="KW-1185">Reference proteome</keyword>
<accession>A0A0D1EAG9</accession>
<dbReference type="Proteomes" id="UP000000561">
    <property type="component" value="Chromosome 1"/>
</dbReference>
<dbReference type="AlphaFoldDB" id="A0A0D1EAG9"/>